<dbReference type="InterPro" id="IPR009003">
    <property type="entry name" value="Peptidase_S1_PA"/>
</dbReference>
<comment type="caution">
    <text evidence="6">The sequence shown here is derived from an EMBL/GenBank/DDBJ whole genome shotgun (WGS) entry which is preliminary data.</text>
</comment>
<evidence type="ECO:0000313" key="6">
    <source>
        <dbReference type="EMBL" id="GGK38643.1"/>
    </source>
</evidence>
<proteinExistence type="inferred from homology"/>
<dbReference type="PROSITE" id="PS50106">
    <property type="entry name" value="PDZ"/>
    <property type="match status" value="1"/>
</dbReference>
<dbReference type="Gene3D" id="2.30.42.10">
    <property type="match status" value="1"/>
</dbReference>
<protein>
    <submittedName>
        <fullName evidence="6">2-alkenal reductase</fullName>
    </submittedName>
</protein>
<evidence type="ECO:0000259" key="5">
    <source>
        <dbReference type="PROSITE" id="PS50106"/>
    </source>
</evidence>
<evidence type="ECO:0000256" key="4">
    <source>
        <dbReference type="ARBA" id="ARBA00022825"/>
    </source>
</evidence>
<evidence type="ECO:0000256" key="3">
    <source>
        <dbReference type="ARBA" id="ARBA00022801"/>
    </source>
</evidence>
<dbReference type="SUPFAM" id="SSF50494">
    <property type="entry name" value="Trypsin-like serine proteases"/>
    <property type="match status" value="1"/>
</dbReference>
<dbReference type="Proteomes" id="UP000600449">
    <property type="component" value="Unassembled WGS sequence"/>
</dbReference>
<dbReference type="InterPro" id="IPR001478">
    <property type="entry name" value="PDZ"/>
</dbReference>
<dbReference type="GO" id="GO:0006508">
    <property type="term" value="P:proteolysis"/>
    <property type="evidence" value="ECO:0007669"/>
    <property type="project" value="UniProtKB-KW"/>
</dbReference>
<feature type="domain" description="PDZ" evidence="5">
    <location>
        <begin position="271"/>
        <end position="355"/>
    </location>
</feature>
<keyword evidence="7" id="KW-1185">Reference proteome</keyword>
<evidence type="ECO:0000313" key="7">
    <source>
        <dbReference type="Proteomes" id="UP000600449"/>
    </source>
</evidence>
<dbReference type="PANTHER" id="PTHR43343">
    <property type="entry name" value="PEPTIDASE S12"/>
    <property type="match status" value="1"/>
</dbReference>
<dbReference type="Gene3D" id="2.40.10.10">
    <property type="entry name" value="Trypsin-like serine proteases"/>
    <property type="match status" value="2"/>
</dbReference>
<dbReference type="SMART" id="SM00228">
    <property type="entry name" value="PDZ"/>
    <property type="match status" value="1"/>
</dbReference>
<dbReference type="InterPro" id="IPR036034">
    <property type="entry name" value="PDZ_sf"/>
</dbReference>
<comment type="similarity">
    <text evidence="1">Belongs to the peptidase S1C family.</text>
</comment>
<dbReference type="PRINTS" id="PR00834">
    <property type="entry name" value="PROTEASES2C"/>
</dbReference>
<dbReference type="InterPro" id="IPR051201">
    <property type="entry name" value="Chloro_Bact_Ser_Proteases"/>
</dbReference>
<organism evidence="6 7">
    <name type="scientific">Salinarimonas ramus</name>
    <dbReference type="NCBI Taxonomy" id="690164"/>
    <lineage>
        <taxon>Bacteria</taxon>
        <taxon>Pseudomonadati</taxon>
        <taxon>Pseudomonadota</taxon>
        <taxon>Alphaproteobacteria</taxon>
        <taxon>Hyphomicrobiales</taxon>
        <taxon>Salinarimonadaceae</taxon>
        <taxon>Salinarimonas</taxon>
    </lineage>
</organism>
<dbReference type="Pfam" id="PF13365">
    <property type="entry name" value="Trypsin_2"/>
    <property type="match status" value="1"/>
</dbReference>
<dbReference type="EMBL" id="BMMF01000007">
    <property type="protein sequence ID" value="GGK38643.1"/>
    <property type="molecule type" value="Genomic_DNA"/>
</dbReference>
<keyword evidence="3" id="KW-0378">Hydrolase</keyword>
<gene>
    <name evidence="6" type="primary">degP</name>
    <name evidence="6" type="ORF">GCM10011322_27110</name>
</gene>
<dbReference type="Pfam" id="PF13180">
    <property type="entry name" value="PDZ_2"/>
    <property type="match status" value="1"/>
</dbReference>
<sequence length="371" mass="37851">MTSAFFRIAVGALLGLFALYVAEPYLVRLIFAADEPRPVAVREGLGAAEMNAVEVFEQASPSVVHVFGQGPAAIQGLGGGGGLGGRGGGVQSGSGFLWDEAGHVVTNNHVIAGAQAVSVRLADGEIVPASIVGRAPNVDIAVLQLARPTRIPPPLPVGSSDDLVVGQWTYAIGNPFGLDQTLTTGVISALQRTLPTGRGREIADVIQTDAAINPGNSGGPLLDSAARVIGVNTAIFSPSGASAGIGFAVPIDVVNEVVPELIRNGTVPTPGIGVVVGEDAISRRLGIEGVVVLRVVRGSPAEAAGLRGIDMQTGTIGDIILAVDGERVTSFPDLTRALGDVGIGESVRLLILRNGEPTEVVVETQDVSSRL</sequence>
<dbReference type="InterPro" id="IPR001940">
    <property type="entry name" value="Peptidase_S1C"/>
</dbReference>
<dbReference type="PANTHER" id="PTHR43343:SF3">
    <property type="entry name" value="PROTEASE DO-LIKE 8, CHLOROPLASTIC"/>
    <property type="match status" value="1"/>
</dbReference>
<accession>A0A917Q9Y8</accession>
<dbReference type="InterPro" id="IPR043504">
    <property type="entry name" value="Peptidase_S1_PA_chymotrypsin"/>
</dbReference>
<dbReference type="SUPFAM" id="SSF50156">
    <property type="entry name" value="PDZ domain-like"/>
    <property type="match status" value="1"/>
</dbReference>
<name>A0A917Q9Y8_9HYPH</name>
<dbReference type="RefSeq" id="WP_188913767.1">
    <property type="nucleotide sequence ID" value="NZ_BMMF01000007.1"/>
</dbReference>
<dbReference type="GO" id="GO:0004252">
    <property type="term" value="F:serine-type endopeptidase activity"/>
    <property type="evidence" value="ECO:0007669"/>
    <property type="project" value="InterPro"/>
</dbReference>
<dbReference type="AlphaFoldDB" id="A0A917Q9Y8"/>
<keyword evidence="4" id="KW-0720">Serine protease</keyword>
<evidence type="ECO:0000256" key="2">
    <source>
        <dbReference type="ARBA" id="ARBA00022670"/>
    </source>
</evidence>
<keyword evidence="2" id="KW-0645">Protease</keyword>
<reference evidence="6 7" key="1">
    <citation type="journal article" date="2014" name="Int. J. Syst. Evol. Microbiol.">
        <title>Complete genome sequence of Corynebacterium casei LMG S-19264T (=DSM 44701T), isolated from a smear-ripened cheese.</title>
        <authorList>
            <consortium name="US DOE Joint Genome Institute (JGI-PGF)"/>
            <person name="Walter F."/>
            <person name="Albersmeier A."/>
            <person name="Kalinowski J."/>
            <person name="Ruckert C."/>
        </authorList>
    </citation>
    <scope>NUCLEOTIDE SEQUENCE [LARGE SCALE GENOMIC DNA]</scope>
    <source>
        <strain evidence="6 7">CGMCC 1.9161</strain>
    </source>
</reference>
<dbReference type="FunFam" id="2.40.10.10:FF:000001">
    <property type="entry name" value="Periplasmic serine protease DegS"/>
    <property type="match status" value="1"/>
</dbReference>
<evidence type="ECO:0000256" key="1">
    <source>
        <dbReference type="ARBA" id="ARBA00010541"/>
    </source>
</evidence>